<feature type="domain" description="Hedgehog/Intein (Hint)" evidence="1">
    <location>
        <begin position="169"/>
        <end position="310"/>
    </location>
</feature>
<dbReference type="Proteomes" id="UP000284407">
    <property type="component" value="Unassembled WGS sequence"/>
</dbReference>
<name>A0A420DN69_9RHOB</name>
<reference evidence="2 3" key="1">
    <citation type="submission" date="2018-09" db="EMBL/GenBank/DDBJ databases">
        <title>Genomic Encyclopedia of Archaeal and Bacterial Type Strains, Phase II (KMG-II): from individual species to whole genera.</title>
        <authorList>
            <person name="Goeker M."/>
        </authorList>
    </citation>
    <scope>NUCLEOTIDE SEQUENCE [LARGE SCALE GENOMIC DNA]</scope>
    <source>
        <strain evidence="2 3">DSM 11458</strain>
    </source>
</reference>
<dbReference type="SUPFAM" id="SSF51294">
    <property type="entry name" value="Hedgehog/intein (Hint) domain"/>
    <property type="match status" value="1"/>
</dbReference>
<dbReference type="InterPro" id="IPR028992">
    <property type="entry name" value="Hedgehog/Intein_dom"/>
</dbReference>
<proteinExistence type="predicted"/>
<sequence>MGFIMPTTFNVISLGVQALIDPTEGNTIAENASALVGLSFGTEFDPLWEQTQSFSPGTTGFGTGNNTAYDQDNNTASEQFRINGGPNQRFDGTAIYNATITYTNGTTANITAVIFQDTAGRTYLAPEFSANSDQTALEAGAIRSLTLNSLSGNNYSGLTATRQTSNFAVCFTEGTRIQTPAGACPVQHLKVGDLVDTLDNGPQPVRWINGRTVPATGAMMPVVFTAGSLGSGLPLRTMALSRQHRLMLDNVIVERMTGNRQALVPACKLLALPGVCAAENIDLVTYWHFLCDAHQIVFAEGTPVETLYLGHEARKSLSPLARSEISQLFPELMDGTRSGIPARPLMNGTNTDKVVARLNRNAKAAITDLVRA</sequence>
<dbReference type="STRING" id="1443111.Z949_2187"/>
<protein>
    <submittedName>
        <fullName evidence="2">Hint domain-containing protein</fullName>
    </submittedName>
</protein>
<dbReference type="InterPro" id="IPR036844">
    <property type="entry name" value="Hint_dom_sf"/>
</dbReference>
<dbReference type="EMBL" id="RAQK01000001">
    <property type="protein sequence ID" value="RKE95692.1"/>
    <property type="molecule type" value="Genomic_DNA"/>
</dbReference>
<gene>
    <name evidence="2" type="ORF">C8N30_0229</name>
</gene>
<evidence type="ECO:0000313" key="3">
    <source>
        <dbReference type="Proteomes" id="UP000284407"/>
    </source>
</evidence>
<keyword evidence="3" id="KW-1185">Reference proteome</keyword>
<accession>A0A420DN69</accession>
<dbReference type="AlphaFoldDB" id="A0A420DN69"/>
<evidence type="ECO:0000313" key="2">
    <source>
        <dbReference type="EMBL" id="RKE95692.1"/>
    </source>
</evidence>
<evidence type="ECO:0000259" key="1">
    <source>
        <dbReference type="Pfam" id="PF13403"/>
    </source>
</evidence>
<comment type="caution">
    <text evidence="2">The sequence shown here is derived from an EMBL/GenBank/DDBJ whole genome shotgun (WGS) entry which is preliminary data.</text>
</comment>
<organism evidence="2 3">
    <name type="scientific">Sulfitobacter guttiformis</name>
    <dbReference type="NCBI Taxonomy" id="74349"/>
    <lineage>
        <taxon>Bacteria</taxon>
        <taxon>Pseudomonadati</taxon>
        <taxon>Pseudomonadota</taxon>
        <taxon>Alphaproteobacteria</taxon>
        <taxon>Rhodobacterales</taxon>
        <taxon>Roseobacteraceae</taxon>
        <taxon>Sulfitobacter</taxon>
    </lineage>
</organism>
<dbReference type="Pfam" id="PF13403">
    <property type="entry name" value="Hint_2"/>
    <property type="match status" value="1"/>
</dbReference>